<dbReference type="AlphaFoldDB" id="A0A9Q0N8Y9"/>
<keyword evidence="1" id="KW-0812">Transmembrane</keyword>
<feature type="transmembrane region" description="Helical" evidence="1">
    <location>
        <begin position="12"/>
        <end position="31"/>
    </location>
</feature>
<gene>
    <name evidence="2" type="ORF">Bhyg_00480</name>
</gene>
<feature type="non-terminal residue" evidence="2">
    <location>
        <position position="1"/>
    </location>
</feature>
<dbReference type="Proteomes" id="UP001151699">
    <property type="component" value="Chromosome A"/>
</dbReference>
<keyword evidence="1" id="KW-1133">Transmembrane helix</keyword>
<keyword evidence="3" id="KW-1185">Reference proteome</keyword>
<name>A0A9Q0N8Y9_9DIPT</name>
<proteinExistence type="predicted"/>
<dbReference type="EMBL" id="WJQU01000001">
    <property type="protein sequence ID" value="KAJ6645276.1"/>
    <property type="molecule type" value="Genomic_DNA"/>
</dbReference>
<comment type="caution">
    <text evidence="2">The sequence shown here is derived from an EMBL/GenBank/DDBJ whole genome shotgun (WGS) entry which is preliminary data.</text>
</comment>
<organism evidence="2 3">
    <name type="scientific">Pseudolycoriella hygida</name>
    <dbReference type="NCBI Taxonomy" id="35572"/>
    <lineage>
        <taxon>Eukaryota</taxon>
        <taxon>Metazoa</taxon>
        <taxon>Ecdysozoa</taxon>
        <taxon>Arthropoda</taxon>
        <taxon>Hexapoda</taxon>
        <taxon>Insecta</taxon>
        <taxon>Pterygota</taxon>
        <taxon>Neoptera</taxon>
        <taxon>Endopterygota</taxon>
        <taxon>Diptera</taxon>
        <taxon>Nematocera</taxon>
        <taxon>Sciaroidea</taxon>
        <taxon>Sciaridae</taxon>
        <taxon>Pseudolycoriella</taxon>
    </lineage>
</organism>
<evidence type="ECO:0000313" key="2">
    <source>
        <dbReference type="EMBL" id="KAJ6645276.1"/>
    </source>
</evidence>
<evidence type="ECO:0000256" key="1">
    <source>
        <dbReference type="SAM" id="Phobius"/>
    </source>
</evidence>
<protein>
    <submittedName>
        <fullName evidence="2">Uncharacterized protein</fullName>
    </submittedName>
</protein>
<dbReference type="PANTHER" id="PTHR39945:SF1">
    <property type="entry name" value="FI14129P"/>
    <property type="match status" value="1"/>
</dbReference>
<dbReference type="OrthoDB" id="8178576at2759"/>
<accession>A0A9Q0N8Y9</accession>
<reference evidence="2" key="1">
    <citation type="submission" date="2022-07" db="EMBL/GenBank/DDBJ databases">
        <authorList>
            <person name="Trinca V."/>
            <person name="Uliana J.V.C."/>
            <person name="Torres T.T."/>
            <person name="Ward R.J."/>
            <person name="Monesi N."/>
        </authorList>
    </citation>
    <scope>NUCLEOTIDE SEQUENCE</scope>
    <source>
        <strain evidence="2">HSMRA1968</strain>
        <tissue evidence="2">Whole embryos</tissue>
    </source>
</reference>
<sequence length="114" mass="13269">MGSVISNIFKVRYVTIFCIIILLCILSINTGQCRPERRHRHGHRRVRTTTPAPEEETIDPESEKLIQPCFDDPTTMDLCQRCAKESKSKTVFPLCCSNVERVKEWCKEYIYFGL</sequence>
<dbReference type="PANTHER" id="PTHR39945">
    <property type="entry name" value="FI14129P"/>
    <property type="match status" value="1"/>
</dbReference>
<evidence type="ECO:0000313" key="3">
    <source>
        <dbReference type="Proteomes" id="UP001151699"/>
    </source>
</evidence>
<keyword evidence="1" id="KW-0472">Membrane</keyword>